<dbReference type="EMBL" id="NTFS01000025">
    <property type="protein sequence ID" value="PAX60044.1"/>
    <property type="molecule type" value="Genomic_DNA"/>
</dbReference>
<comment type="caution">
    <text evidence="1">The sequence shown here is derived from an EMBL/GenBank/DDBJ whole genome shotgun (WGS) entry which is preliminary data.</text>
</comment>
<proteinExistence type="predicted"/>
<keyword evidence="2" id="KW-1185">Reference proteome</keyword>
<reference evidence="1 2" key="1">
    <citation type="submission" date="2017-08" db="EMBL/GenBank/DDBJ databases">
        <title>Draft genome sequence of filamentous cyanobacterium Calothrix elsteri CCALA 953.</title>
        <authorList>
            <person name="Gagunashvili A.N."/>
            <person name="Elster J."/>
            <person name="Andresson O.S."/>
        </authorList>
    </citation>
    <scope>NUCLEOTIDE SEQUENCE [LARGE SCALE GENOMIC DNA]</scope>
    <source>
        <strain evidence="1 2">CCALA 953</strain>
    </source>
</reference>
<evidence type="ECO:0000313" key="1">
    <source>
        <dbReference type="EMBL" id="PAX60044.1"/>
    </source>
</evidence>
<dbReference type="Proteomes" id="UP000218238">
    <property type="component" value="Unassembled WGS sequence"/>
</dbReference>
<organism evidence="1 2">
    <name type="scientific">Brunnivagina elsteri CCALA 953</name>
    <dbReference type="NCBI Taxonomy" id="987040"/>
    <lineage>
        <taxon>Bacteria</taxon>
        <taxon>Bacillati</taxon>
        <taxon>Cyanobacteriota</taxon>
        <taxon>Cyanophyceae</taxon>
        <taxon>Nostocales</taxon>
        <taxon>Calotrichaceae</taxon>
        <taxon>Brunnivagina</taxon>
    </lineage>
</organism>
<evidence type="ECO:0000313" key="2">
    <source>
        <dbReference type="Proteomes" id="UP000218238"/>
    </source>
</evidence>
<sequence>MPLPTGFSEFENLQDLVRIDHNRRVQNWFKNQADNDVSTPKARLKHSCLIKDGDTATMTMMRMWLFEITAGHAAAIQTPIYGIPVQELQSNAKFRPQVKLYFKEGFDNETHNISRVPRLEGEITFRLMDVSSETISRTKAESLALKIKNDFAVPVFTWEKGWFKCTYLDTEKGYDMRLLVKSKTEGEKVVKQVLGIQNHTFERDNFQFVDHDRSYPTNPGTHRVYGKTVKKPIQRRRADVKFRCAQLLIHGQPNPVNLVAVGGRLRSVIQRV</sequence>
<accession>A0A2A2TNW0</accession>
<dbReference type="OrthoDB" id="582963at2"/>
<protein>
    <submittedName>
        <fullName evidence="1">Uncharacterized protein</fullName>
    </submittedName>
</protein>
<dbReference type="AlphaFoldDB" id="A0A2A2TNW0"/>
<name>A0A2A2TNW0_9CYAN</name>
<gene>
    <name evidence="1" type="ORF">CK510_04020</name>
</gene>
<dbReference type="RefSeq" id="WP_095720467.1">
    <property type="nucleotide sequence ID" value="NZ_NTFS01000025.1"/>
</dbReference>